<comment type="similarity">
    <text evidence="1 2">Belongs to the peroxin-16 family.</text>
</comment>
<dbReference type="InParanoid" id="A0A078A924"/>
<evidence type="ECO:0000256" key="2">
    <source>
        <dbReference type="RuleBase" id="RU365003"/>
    </source>
</evidence>
<keyword evidence="2" id="KW-0962">Peroxisome biogenesis</keyword>
<gene>
    <name evidence="3" type="primary">Contig13464.g14364</name>
    <name evidence="3" type="ORF">STYLEM_7702</name>
</gene>
<protein>
    <recommendedName>
        <fullName evidence="2">Peroxisomal membrane protein PEX16</fullName>
    </recommendedName>
</protein>
<dbReference type="Proteomes" id="UP000039865">
    <property type="component" value="Unassembled WGS sequence"/>
</dbReference>
<dbReference type="PANTHER" id="PTHR13299:SF0">
    <property type="entry name" value="PEROXISOMAL MEMBRANE PROTEIN PEX16"/>
    <property type="match status" value="1"/>
</dbReference>
<name>A0A078A924_STYLE</name>
<dbReference type="Pfam" id="PF08610">
    <property type="entry name" value="Pex16"/>
    <property type="match status" value="1"/>
</dbReference>
<comment type="subcellular location">
    <subcellularLocation>
        <location evidence="2">Peroxisome membrane</location>
    </subcellularLocation>
</comment>
<dbReference type="EMBL" id="CCKQ01007358">
    <property type="protein sequence ID" value="CDW78719.1"/>
    <property type="molecule type" value="Genomic_DNA"/>
</dbReference>
<evidence type="ECO:0000256" key="1">
    <source>
        <dbReference type="ARBA" id="ARBA00009505"/>
    </source>
</evidence>
<proteinExistence type="inferred from homology"/>
<keyword evidence="2" id="KW-0576">Peroxisome</keyword>
<dbReference type="AlphaFoldDB" id="A0A078A924"/>
<organism evidence="3 4">
    <name type="scientific">Stylonychia lemnae</name>
    <name type="common">Ciliate</name>
    <dbReference type="NCBI Taxonomy" id="5949"/>
    <lineage>
        <taxon>Eukaryota</taxon>
        <taxon>Sar</taxon>
        <taxon>Alveolata</taxon>
        <taxon>Ciliophora</taxon>
        <taxon>Intramacronucleata</taxon>
        <taxon>Spirotrichea</taxon>
        <taxon>Stichotrichia</taxon>
        <taxon>Sporadotrichida</taxon>
        <taxon>Oxytrichidae</taxon>
        <taxon>Stylonychinae</taxon>
        <taxon>Stylonychia</taxon>
    </lineage>
</organism>
<dbReference type="OrthoDB" id="2021143at2759"/>
<dbReference type="GO" id="GO:0005778">
    <property type="term" value="C:peroxisomal membrane"/>
    <property type="evidence" value="ECO:0007669"/>
    <property type="project" value="UniProtKB-SubCell"/>
</dbReference>
<accession>A0A078A924</accession>
<dbReference type="GO" id="GO:0007031">
    <property type="term" value="P:peroxisome organization"/>
    <property type="evidence" value="ECO:0007669"/>
    <property type="project" value="UniProtKB-KW"/>
</dbReference>
<dbReference type="PANTHER" id="PTHR13299">
    <property type="entry name" value="PEROXISOMAL MEMBRANE PROTEIN PEX16"/>
    <property type="match status" value="1"/>
</dbReference>
<dbReference type="InterPro" id="IPR013919">
    <property type="entry name" value="Pex16"/>
</dbReference>
<reference evidence="3 4" key="1">
    <citation type="submission" date="2014-06" db="EMBL/GenBank/DDBJ databases">
        <authorList>
            <person name="Swart Estienne"/>
        </authorList>
    </citation>
    <scope>NUCLEOTIDE SEQUENCE [LARGE SCALE GENOMIC DNA]</scope>
    <source>
        <strain evidence="3 4">130c</strain>
    </source>
</reference>
<evidence type="ECO:0000313" key="3">
    <source>
        <dbReference type="EMBL" id="CDW78719.1"/>
    </source>
</evidence>
<evidence type="ECO:0000313" key="4">
    <source>
        <dbReference type="Proteomes" id="UP000039865"/>
    </source>
</evidence>
<keyword evidence="4" id="KW-1185">Reference proteome</keyword>
<sequence length="346" mass="41540">MISSRGLILHSMMYGLNVFSEIRQLQQQYQDNQYAVFYFSKALSNIGLFIEFFFEILNERCEPVVVIIEGLKSFLRLREYSQLLFKENINVFIDIEPYKEFKKLKEIKESHFTLVRSKKQLPKIPNFQPSKKLQEIKDRQKKKLIDHKRDQYYQSNFDELKDIISEKSDNEDHSIDHEVSINGENRQNQSMLKQFMNYIKNIYRKLACKLGKYHLDDILFILRPFVYVYFVIQYGRKDYMPIKIIFAMDMIAILISLKRLSQSQSSGLDESDQLSSRRNKLKSVERRELVRRIRETLLKYLIRDPIFEGVTKRVLEKLFSILRISPRLLGLLYSLLSYFRYYTYIA</sequence>